<dbReference type="PANTHER" id="PTHR34654">
    <property type="entry name" value="UPF0109 PROTEIN SCO5592"/>
    <property type="match status" value="1"/>
</dbReference>
<dbReference type="AlphaFoldDB" id="A0A4R8M3T5"/>
<dbReference type="InterPro" id="IPR015946">
    <property type="entry name" value="KH_dom-like_a/b"/>
</dbReference>
<evidence type="ECO:0000313" key="4">
    <source>
        <dbReference type="EMBL" id="TDY59893.1"/>
    </source>
</evidence>
<dbReference type="RefSeq" id="WP_133957737.1">
    <property type="nucleotide sequence ID" value="NZ_SORI01000010.1"/>
</dbReference>
<dbReference type="Pfam" id="PF13083">
    <property type="entry name" value="KH_KhpA-B"/>
    <property type="match status" value="1"/>
</dbReference>
<keyword evidence="3" id="KW-0961">Cell wall biogenesis/degradation</keyword>
<dbReference type="GO" id="GO:0071555">
    <property type="term" value="P:cell wall organization"/>
    <property type="evidence" value="ECO:0007669"/>
    <property type="project" value="UniProtKB-KW"/>
</dbReference>
<keyword evidence="3" id="KW-0143">Chaperone</keyword>
<comment type="subcellular location">
    <subcellularLocation>
        <location evidence="3">Cytoplasm</location>
    </subcellularLocation>
</comment>
<keyword evidence="3" id="KW-0133">Cell shape</keyword>
<dbReference type="PROSITE" id="PS50084">
    <property type="entry name" value="KH_TYPE_1"/>
    <property type="match status" value="1"/>
</dbReference>
<dbReference type="SUPFAM" id="SSF54814">
    <property type="entry name" value="Prokaryotic type KH domain (KH-domain type II)"/>
    <property type="match status" value="1"/>
</dbReference>
<evidence type="ECO:0000256" key="2">
    <source>
        <dbReference type="ARBA" id="ARBA00022884"/>
    </source>
</evidence>
<dbReference type="GO" id="GO:0005737">
    <property type="term" value="C:cytoplasm"/>
    <property type="evidence" value="ECO:0007669"/>
    <property type="project" value="UniProtKB-SubCell"/>
</dbReference>
<dbReference type="GO" id="GO:0009252">
    <property type="term" value="P:peptidoglycan biosynthetic process"/>
    <property type="evidence" value="ECO:0007669"/>
    <property type="project" value="UniProtKB-UniRule"/>
</dbReference>
<comment type="caution">
    <text evidence="4">The sequence shown here is derived from an EMBL/GenBank/DDBJ whole genome shotgun (WGS) entry which is preliminary data.</text>
</comment>
<dbReference type="Proteomes" id="UP000295066">
    <property type="component" value="Unassembled WGS sequence"/>
</dbReference>
<sequence length="82" mass="9012">MPDYRELVEFIVRRLVTDPDSVRVEAETDDRGVTAVTIHVAPDDVGRVIGKRGATINAVRLLAKAAAVKVNDRVDVDIVEDE</sequence>
<dbReference type="GO" id="GO:0008360">
    <property type="term" value="P:regulation of cell shape"/>
    <property type="evidence" value="ECO:0007669"/>
    <property type="project" value="UniProtKB-KW"/>
</dbReference>
<keyword evidence="5" id="KW-1185">Reference proteome</keyword>
<name>A0A4R8M3T5_9BACT</name>
<evidence type="ECO:0000313" key="5">
    <source>
        <dbReference type="Proteomes" id="UP000295066"/>
    </source>
</evidence>
<comment type="similarity">
    <text evidence="3">Belongs to the KhpA RNA-binding protein family.</text>
</comment>
<dbReference type="HAMAP" id="MF_00088">
    <property type="entry name" value="KhpA"/>
    <property type="match status" value="1"/>
</dbReference>
<keyword evidence="2 3" id="KW-0694">RNA-binding</keyword>
<dbReference type="EMBL" id="SORI01000010">
    <property type="protein sequence ID" value="TDY59893.1"/>
    <property type="molecule type" value="Genomic_DNA"/>
</dbReference>
<comment type="subunit">
    <text evidence="3">Forms a complex with KhpB.</text>
</comment>
<evidence type="ECO:0000256" key="3">
    <source>
        <dbReference type="HAMAP-Rule" id="MF_00088"/>
    </source>
</evidence>
<gene>
    <name evidence="3" type="primary">khpA</name>
    <name evidence="4" type="ORF">C8D99_11020</name>
</gene>
<dbReference type="CDD" id="cd22533">
    <property type="entry name" value="KH-II_YlqC-like"/>
    <property type="match status" value="1"/>
</dbReference>
<evidence type="ECO:0000256" key="1">
    <source>
        <dbReference type="ARBA" id="ARBA00022490"/>
    </source>
</evidence>
<dbReference type="PANTHER" id="PTHR34654:SF1">
    <property type="entry name" value="RNA-BINDING PROTEIN KHPA"/>
    <property type="match status" value="1"/>
</dbReference>
<organism evidence="4 5">
    <name type="scientific">Aminivibrio pyruvatiphilus</name>
    <dbReference type="NCBI Taxonomy" id="1005740"/>
    <lineage>
        <taxon>Bacteria</taxon>
        <taxon>Thermotogati</taxon>
        <taxon>Synergistota</taxon>
        <taxon>Synergistia</taxon>
        <taxon>Synergistales</taxon>
        <taxon>Aminobacteriaceae</taxon>
        <taxon>Aminivibrio</taxon>
    </lineage>
</organism>
<dbReference type="Gene3D" id="3.30.300.20">
    <property type="match status" value="1"/>
</dbReference>
<dbReference type="InterPro" id="IPR009019">
    <property type="entry name" value="KH_sf_prok-type"/>
</dbReference>
<dbReference type="OrthoDB" id="5911at2"/>
<proteinExistence type="inferred from homology"/>
<protein>
    <recommendedName>
        <fullName evidence="3">RNA-binding protein KhpA</fullName>
    </recommendedName>
    <alternativeName>
        <fullName evidence="3">KH-domain protein A</fullName>
    </alternativeName>
</protein>
<dbReference type="GO" id="GO:0003723">
    <property type="term" value="F:RNA binding"/>
    <property type="evidence" value="ECO:0007669"/>
    <property type="project" value="UniProtKB-UniRule"/>
</dbReference>
<keyword evidence="1 3" id="KW-0963">Cytoplasm</keyword>
<accession>A0A4R8M3T5</accession>
<comment type="function">
    <text evidence="3">A probable RNA chaperone. Forms a complex with KhpB which binds to cellular RNA and controls its expression. Plays a role in peptidoglycan (PG) homeostasis and cell length regulation.</text>
</comment>
<dbReference type="InterPro" id="IPR020627">
    <property type="entry name" value="KhpA"/>
</dbReference>
<reference evidence="4 5" key="1">
    <citation type="submission" date="2019-03" db="EMBL/GenBank/DDBJ databases">
        <title>Genomic Encyclopedia of Type Strains, Phase IV (KMG-IV): sequencing the most valuable type-strain genomes for metagenomic binning, comparative biology and taxonomic classification.</title>
        <authorList>
            <person name="Goeker M."/>
        </authorList>
    </citation>
    <scope>NUCLEOTIDE SEQUENCE [LARGE SCALE GENOMIC DNA]</scope>
    <source>
        <strain evidence="4 5">DSM 25964</strain>
    </source>
</reference>